<keyword evidence="1" id="KW-0732">Signal</keyword>
<evidence type="ECO:0000313" key="2">
    <source>
        <dbReference type="EMBL" id="KAK8132406.1"/>
    </source>
</evidence>
<feature type="chain" id="PRO_5043788347" evidence="1">
    <location>
        <begin position="23"/>
        <end position="129"/>
    </location>
</feature>
<evidence type="ECO:0000256" key="1">
    <source>
        <dbReference type="SAM" id="SignalP"/>
    </source>
</evidence>
<dbReference type="Proteomes" id="UP001392437">
    <property type="component" value="Unassembled WGS sequence"/>
</dbReference>
<gene>
    <name evidence="2" type="ORF">PG999_000579</name>
</gene>
<keyword evidence="3" id="KW-1185">Reference proteome</keyword>
<feature type="signal peptide" evidence="1">
    <location>
        <begin position="1"/>
        <end position="22"/>
    </location>
</feature>
<organism evidence="2 3">
    <name type="scientific">Apiospora kogelbergensis</name>
    <dbReference type="NCBI Taxonomy" id="1337665"/>
    <lineage>
        <taxon>Eukaryota</taxon>
        <taxon>Fungi</taxon>
        <taxon>Dikarya</taxon>
        <taxon>Ascomycota</taxon>
        <taxon>Pezizomycotina</taxon>
        <taxon>Sordariomycetes</taxon>
        <taxon>Xylariomycetidae</taxon>
        <taxon>Amphisphaeriales</taxon>
        <taxon>Apiosporaceae</taxon>
        <taxon>Apiospora</taxon>
    </lineage>
</organism>
<comment type="caution">
    <text evidence="2">The sequence shown here is derived from an EMBL/GenBank/DDBJ whole genome shotgun (WGS) entry which is preliminary data.</text>
</comment>
<evidence type="ECO:0000313" key="3">
    <source>
        <dbReference type="Proteomes" id="UP001392437"/>
    </source>
</evidence>
<name>A0AAW0RC97_9PEZI</name>
<accession>A0AAW0RC97</accession>
<proteinExistence type="predicted"/>
<protein>
    <submittedName>
        <fullName evidence="2">Uncharacterized protein</fullName>
    </submittedName>
</protein>
<dbReference type="AlphaFoldDB" id="A0AAW0RC97"/>
<reference evidence="2 3" key="1">
    <citation type="submission" date="2023-01" db="EMBL/GenBank/DDBJ databases">
        <title>Analysis of 21 Apiospora genomes using comparative genomics revels a genus with tremendous synthesis potential of carbohydrate active enzymes and secondary metabolites.</title>
        <authorList>
            <person name="Sorensen T."/>
        </authorList>
    </citation>
    <scope>NUCLEOTIDE SEQUENCE [LARGE SCALE GENOMIC DNA]</scope>
    <source>
        <strain evidence="2 3">CBS 117206</strain>
    </source>
</reference>
<sequence length="129" mass="13562">MRSFNITLSFLLGTAFTGLCFAEDAGAKPTKPLPASCTTTSRHAAITHSCYTATAYTTPRAGCERLECPPPKKPVVCPQIIIESTVEVPCKTDCCPTTATITSTTACPVPCPKCPIPTHVTTITTGCPK</sequence>
<dbReference type="EMBL" id="JAQQWP010000001">
    <property type="protein sequence ID" value="KAK8132406.1"/>
    <property type="molecule type" value="Genomic_DNA"/>
</dbReference>